<protein>
    <submittedName>
        <fullName evidence="1">Uncharacterized protein</fullName>
    </submittedName>
</protein>
<proteinExistence type="predicted"/>
<dbReference type="Proteomes" id="UP001605036">
    <property type="component" value="Unassembled WGS sequence"/>
</dbReference>
<sequence length="227" mass="25857">MHQRGRRMRKAFLAVHLLLALVLTGGLLYEGWVFRATGSGGIAYEKLMMFRARGTGRIRIRNGFKTGEQVTFSCPPGGMYLINVTRGKSYDLKVPQGTPNFWCLFTRKLNVNYWDCKGVLQLQLTCRTGPVECESHKPIYSLRFTEYGVFVNGESNIHSKWLPQYEDKELAQNLDMVLETRLIPPTASHHPEEPERGGRRYHYVTMLQNSTEQPPAALNITGVSFKS</sequence>
<organism evidence="1 2">
    <name type="scientific">Riccia fluitans</name>
    <dbReference type="NCBI Taxonomy" id="41844"/>
    <lineage>
        <taxon>Eukaryota</taxon>
        <taxon>Viridiplantae</taxon>
        <taxon>Streptophyta</taxon>
        <taxon>Embryophyta</taxon>
        <taxon>Marchantiophyta</taxon>
        <taxon>Marchantiopsida</taxon>
        <taxon>Marchantiidae</taxon>
        <taxon>Marchantiales</taxon>
        <taxon>Ricciaceae</taxon>
        <taxon>Riccia</taxon>
    </lineage>
</organism>
<dbReference type="AlphaFoldDB" id="A0ABD1XKF1"/>
<keyword evidence="2" id="KW-1185">Reference proteome</keyword>
<gene>
    <name evidence="1" type="ORF">R1flu_027827</name>
</gene>
<dbReference type="EMBL" id="JBHFFA010000008">
    <property type="protein sequence ID" value="KAL2609254.1"/>
    <property type="molecule type" value="Genomic_DNA"/>
</dbReference>
<evidence type="ECO:0000313" key="1">
    <source>
        <dbReference type="EMBL" id="KAL2609254.1"/>
    </source>
</evidence>
<evidence type="ECO:0000313" key="2">
    <source>
        <dbReference type="Proteomes" id="UP001605036"/>
    </source>
</evidence>
<comment type="caution">
    <text evidence="1">The sequence shown here is derived from an EMBL/GenBank/DDBJ whole genome shotgun (WGS) entry which is preliminary data.</text>
</comment>
<name>A0ABD1XKF1_9MARC</name>
<reference evidence="1 2" key="1">
    <citation type="submission" date="2024-09" db="EMBL/GenBank/DDBJ databases">
        <title>Chromosome-scale assembly of Riccia fluitans.</title>
        <authorList>
            <person name="Paukszto L."/>
            <person name="Sawicki J."/>
            <person name="Karawczyk K."/>
            <person name="Piernik-Szablinska J."/>
            <person name="Szczecinska M."/>
            <person name="Mazdziarz M."/>
        </authorList>
    </citation>
    <scope>NUCLEOTIDE SEQUENCE [LARGE SCALE GENOMIC DNA]</scope>
    <source>
        <strain evidence="1">Rf_01</strain>
        <tissue evidence="1">Aerial parts of the thallus</tissue>
    </source>
</reference>
<accession>A0ABD1XKF1</accession>